<protein>
    <submittedName>
        <fullName evidence="1">Uncharacterized protein</fullName>
    </submittedName>
</protein>
<reference evidence="1 2" key="1">
    <citation type="journal article" date="2006" name="J. Bacteriol.">
        <title>Comparative genomic analysis of three strains of Ehrlichia ruminantium reveals an active process of genome size plasticity.</title>
        <authorList>
            <person name="Frutos R."/>
            <person name="Viari A."/>
            <person name="Ferraz C."/>
            <person name="Morgat A."/>
            <person name="Eychenie S."/>
            <person name="Kandassami Y."/>
            <person name="Chantal I."/>
            <person name="Bensaid A."/>
            <person name="Coissac E."/>
            <person name="Vachiery N."/>
            <person name="Demaille J."/>
            <person name="Martinez D."/>
        </authorList>
    </citation>
    <scope>NUCLEOTIDE SEQUENCE [LARGE SCALE GENOMIC DNA]</scope>
    <source>
        <strain evidence="1 2">Welgevonden</strain>
    </source>
</reference>
<name>A0A0H3M6M4_EHRRW</name>
<dbReference type="EMBL" id="CR925678">
    <property type="protein sequence ID" value="CAI27250.1"/>
    <property type="molecule type" value="Genomic_DNA"/>
</dbReference>
<accession>A0A0H3M6M4</accession>
<organism evidence="1 2">
    <name type="scientific">Ehrlichia ruminantium (strain Welgevonden)</name>
    <dbReference type="NCBI Taxonomy" id="254945"/>
    <lineage>
        <taxon>Bacteria</taxon>
        <taxon>Pseudomonadati</taxon>
        <taxon>Pseudomonadota</taxon>
        <taxon>Alphaproteobacteria</taxon>
        <taxon>Rickettsiales</taxon>
        <taxon>Anaplasmataceae</taxon>
        <taxon>Ehrlichia</taxon>
    </lineage>
</organism>
<evidence type="ECO:0000313" key="2">
    <source>
        <dbReference type="Proteomes" id="UP000001021"/>
    </source>
</evidence>
<dbReference type="AlphaFoldDB" id="A0A0H3M6M4"/>
<evidence type="ECO:0000313" key="1">
    <source>
        <dbReference type="EMBL" id="CAI27250.1"/>
    </source>
</evidence>
<dbReference type="HOGENOM" id="CLU_2715983_0_0_5"/>
<sequence>MKTQFLILAYAISIQYKINIKQNNNIITPIVLTIYKESFITIYPENDVIKLKVKKYEFITTRDLRFHYVLHI</sequence>
<dbReference type="KEGG" id="erw:ERWE_CDS_07560"/>
<gene>
    <name evidence="1" type="ordered locus">ERWE_CDS_07560</name>
</gene>
<dbReference type="Proteomes" id="UP000001021">
    <property type="component" value="Chromosome"/>
</dbReference>
<keyword evidence="2" id="KW-1185">Reference proteome</keyword>
<proteinExistence type="predicted"/>